<comment type="caution">
    <text evidence="6">The sequence shown here is derived from an EMBL/GenBank/DDBJ whole genome shotgun (WGS) entry which is preliminary data.</text>
</comment>
<dbReference type="HAMAP" id="MF_00113">
    <property type="entry name" value="QueA"/>
    <property type="match status" value="1"/>
</dbReference>
<dbReference type="InterPro" id="IPR042119">
    <property type="entry name" value="QueA_dom2"/>
</dbReference>
<organism evidence="6 7">
    <name type="scientific">Psychrobacter communis</name>
    <dbReference type="NCBI Taxonomy" id="2762238"/>
    <lineage>
        <taxon>Bacteria</taxon>
        <taxon>Pseudomonadati</taxon>
        <taxon>Pseudomonadota</taxon>
        <taxon>Gammaproteobacteria</taxon>
        <taxon>Moraxellales</taxon>
        <taxon>Moraxellaceae</taxon>
        <taxon>Psychrobacter</taxon>
    </lineage>
</organism>
<dbReference type="RefSeq" id="WP_191692550.1">
    <property type="nucleotide sequence ID" value="NZ_JACSQR010000058.1"/>
</dbReference>
<dbReference type="EMBL" id="JACSQR010000058">
    <property type="protein sequence ID" value="MBD7948732.1"/>
    <property type="molecule type" value="Genomic_DNA"/>
</dbReference>
<dbReference type="Gene3D" id="2.40.10.240">
    <property type="entry name" value="QueA-like"/>
    <property type="match status" value="1"/>
</dbReference>
<evidence type="ECO:0000256" key="1">
    <source>
        <dbReference type="ARBA" id="ARBA00022490"/>
    </source>
</evidence>
<dbReference type="Gene3D" id="3.40.1780.10">
    <property type="entry name" value="QueA-like"/>
    <property type="match status" value="1"/>
</dbReference>
<dbReference type="NCBIfam" id="NF001140">
    <property type="entry name" value="PRK00147.1"/>
    <property type="match status" value="1"/>
</dbReference>
<dbReference type="Proteomes" id="UP000606724">
    <property type="component" value="Unassembled WGS sequence"/>
</dbReference>
<keyword evidence="3 5" id="KW-0949">S-adenosyl-L-methionine</keyword>
<keyword evidence="7" id="KW-1185">Reference proteome</keyword>
<gene>
    <name evidence="5 6" type="primary">queA</name>
    <name evidence="6" type="ORF">H9653_12040</name>
</gene>
<evidence type="ECO:0000256" key="4">
    <source>
        <dbReference type="ARBA" id="ARBA00022785"/>
    </source>
</evidence>
<accession>A0ABR8RM39</accession>
<dbReference type="PANTHER" id="PTHR30307">
    <property type="entry name" value="S-ADENOSYLMETHIONINE:TRNA RIBOSYLTRANSFERASE-ISOMERASE"/>
    <property type="match status" value="1"/>
</dbReference>
<keyword evidence="2 5" id="KW-0808">Transferase</keyword>
<comment type="pathway">
    <text evidence="5">tRNA modification; tRNA-queuosine biosynthesis.</text>
</comment>
<dbReference type="InterPro" id="IPR003699">
    <property type="entry name" value="QueA"/>
</dbReference>
<protein>
    <recommendedName>
        <fullName evidence="5">S-adenosylmethionine:tRNA ribosyltransferase-isomerase</fullName>
        <ecNumber evidence="5">2.4.99.17</ecNumber>
    </recommendedName>
    <alternativeName>
        <fullName evidence="5">Queuosine biosynthesis protein QueA</fullName>
    </alternativeName>
</protein>
<keyword evidence="1 5" id="KW-0963">Cytoplasm</keyword>
<evidence type="ECO:0000256" key="3">
    <source>
        <dbReference type="ARBA" id="ARBA00022691"/>
    </source>
</evidence>
<proteinExistence type="inferred from homology"/>
<comment type="catalytic activity">
    <reaction evidence="5">
        <text>7-aminomethyl-7-carbaguanosine(34) in tRNA + S-adenosyl-L-methionine = epoxyqueuosine(34) in tRNA + adenine + L-methionine + 2 H(+)</text>
        <dbReference type="Rhea" id="RHEA:32155"/>
        <dbReference type="Rhea" id="RHEA-COMP:10342"/>
        <dbReference type="Rhea" id="RHEA-COMP:18582"/>
        <dbReference type="ChEBI" id="CHEBI:15378"/>
        <dbReference type="ChEBI" id="CHEBI:16708"/>
        <dbReference type="ChEBI" id="CHEBI:57844"/>
        <dbReference type="ChEBI" id="CHEBI:59789"/>
        <dbReference type="ChEBI" id="CHEBI:82833"/>
        <dbReference type="ChEBI" id="CHEBI:194443"/>
        <dbReference type="EC" id="2.4.99.17"/>
    </reaction>
</comment>
<dbReference type="PANTHER" id="PTHR30307:SF0">
    <property type="entry name" value="S-ADENOSYLMETHIONINE:TRNA RIBOSYLTRANSFERASE-ISOMERASE"/>
    <property type="match status" value="1"/>
</dbReference>
<evidence type="ECO:0000256" key="2">
    <source>
        <dbReference type="ARBA" id="ARBA00022679"/>
    </source>
</evidence>
<dbReference type="NCBIfam" id="TIGR00113">
    <property type="entry name" value="queA"/>
    <property type="match status" value="1"/>
</dbReference>
<comment type="subunit">
    <text evidence="5">Monomer.</text>
</comment>
<dbReference type="Pfam" id="PF02547">
    <property type="entry name" value="Queuosine_synth"/>
    <property type="match status" value="1"/>
</dbReference>
<reference evidence="6 7" key="1">
    <citation type="submission" date="2020-08" db="EMBL/GenBank/DDBJ databases">
        <title>A Genomic Blueprint of the Chicken Gut Microbiome.</title>
        <authorList>
            <person name="Gilroy R."/>
            <person name="Ravi A."/>
            <person name="Getino M."/>
            <person name="Pursley I."/>
            <person name="Horton D.L."/>
            <person name="Alikhan N.-F."/>
            <person name="Baker D."/>
            <person name="Gharbi K."/>
            <person name="Hall N."/>
            <person name="Watson M."/>
            <person name="Adriaenssens E.M."/>
            <person name="Foster-Nyarko E."/>
            <person name="Jarju S."/>
            <person name="Secka A."/>
            <person name="Antonio M."/>
            <person name="Oren A."/>
            <person name="Chaudhuri R."/>
            <person name="La Ragione R.M."/>
            <person name="Hildebrand F."/>
            <person name="Pallen M.J."/>
        </authorList>
    </citation>
    <scope>NUCLEOTIDE SEQUENCE [LARGE SCALE GENOMIC DNA]</scope>
    <source>
        <strain evidence="6 7">Sa4CVA2</strain>
    </source>
</reference>
<evidence type="ECO:0000256" key="5">
    <source>
        <dbReference type="HAMAP-Rule" id="MF_00113"/>
    </source>
</evidence>
<dbReference type="InterPro" id="IPR042118">
    <property type="entry name" value="QueA_dom1"/>
</dbReference>
<keyword evidence="4 5" id="KW-0671">Queuosine biosynthesis</keyword>
<evidence type="ECO:0000313" key="7">
    <source>
        <dbReference type="Proteomes" id="UP000606724"/>
    </source>
</evidence>
<comment type="subcellular location">
    <subcellularLocation>
        <location evidence="5">Cytoplasm</location>
    </subcellularLocation>
</comment>
<keyword evidence="6" id="KW-0328">Glycosyltransferase</keyword>
<comment type="similarity">
    <text evidence="5">Belongs to the QueA family.</text>
</comment>
<evidence type="ECO:0000313" key="6">
    <source>
        <dbReference type="EMBL" id="MBD7948732.1"/>
    </source>
</evidence>
<name>A0ABR8RM39_9GAMM</name>
<sequence length="418" mass="46334">MTDSQPVNLDTTCTDTADKNLDKSSVKNTNKILDKNAETLEYLSVDDYDYELPDSLIARYPLAQRSASKLLYLATNQQKDSDSQIIDKQFSELPDLLNAGDLIVFNDTKVMKARLFGQKDTGGKIEVLIERLVNISDLDSTVLQLETTDGKSIDQEHIALCHVKASKAPKLGQRLEIADGHMQAVVIGRQENLFILAFEALILPDLERYGELPIPPYFERHADATDNTRYQTVFHDPAKLASVAAPTASLHFDKFVLDKLAAKGIHTAFVTLHVGAGTFAPVKTDNLLNHTMHSEYAHLPQVTADLINQTHANGKQVIAIGTTVTRVLETAYQKTAVNGQALSSWAGDTDIFIYPGFRFGVIDKLLTNFHLPKSTLLMLVSAFAGKASIEQAYQHAINNYYRFFSYGDAMLLDKKIKA</sequence>
<comment type="function">
    <text evidence="5">Transfers and isomerizes the ribose moiety from AdoMet to the 7-aminomethyl group of 7-deazaguanine (preQ1-tRNA) to give epoxyqueuosine (oQ-tRNA).</text>
</comment>
<dbReference type="GO" id="GO:0051075">
    <property type="term" value="F:S-adenosylmethionine:tRNA ribosyltransferase-isomerase activity"/>
    <property type="evidence" value="ECO:0007669"/>
    <property type="project" value="UniProtKB-EC"/>
</dbReference>
<dbReference type="SUPFAM" id="SSF111337">
    <property type="entry name" value="QueA-like"/>
    <property type="match status" value="1"/>
</dbReference>
<dbReference type="InterPro" id="IPR036100">
    <property type="entry name" value="QueA_sf"/>
</dbReference>
<dbReference type="EC" id="2.4.99.17" evidence="5"/>